<keyword evidence="2" id="KW-1185">Reference proteome</keyword>
<sequence length="214" mass="23316">MFASCICCVRQYAVVLWHSDVLLLERSVRGRDLVSLGAKSYDMFPGSDVNMSWIRRRFGFNARFCWCVTLQSTEICRSFRSDLMTCPVASAVSATSFEHCSPCWFSVIFRRLTDLLEERVVVLDSPCCGASFDSSFRCCGWLERNHEVAASFVRSGSCVFAFPFDSSPGLGELQGSCVFAFPFDSSPGLGELQGLPGYSTGLGVDPAGGAPGGV</sequence>
<dbReference type="Proteomes" id="UP000250235">
    <property type="component" value="Unassembled WGS sequence"/>
</dbReference>
<reference evidence="1 2" key="1">
    <citation type="journal article" date="2015" name="Proc. Natl. Acad. Sci. U.S.A.">
        <title>The resurrection genome of Boea hygrometrica: A blueprint for survival of dehydration.</title>
        <authorList>
            <person name="Xiao L."/>
            <person name="Yang G."/>
            <person name="Zhang L."/>
            <person name="Yang X."/>
            <person name="Zhao S."/>
            <person name="Ji Z."/>
            <person name="Zhou Q."/>
            <person name="Hu M."/>
            <person name="Wang Y."/>
            <person name="Chen M."/>
            <person name="Xu Y."/>
            <person name="Jin H."/>
            <person name="Xiao X."/>
            <person name="Hu G."/>
            <person name="Bao F."/>
            <person name="Hu Y."/>
            <person name="Wan P."/>
            <person name="Li L."/>
            <person name="Deng X."/>
            <person name="Kuang T."/>
            <person name="Xiang C."/>
            <person name="Zhu J.K."/>
            <person name="Oliver M.J."/>
            <person name="He Y."/>
        </authorList>
    </citation>
    <scope>NUCLEOTIDE SEQUENCE [LARGE SCALE GENOMIC DNA]</scope>
    <source>
        <strain evidence="2">cv. XS01</strain>
    </source>
</reference>
<organism evidence="1 2">
    <name type="scientific">Dorcoceras hygrometricum</name>
    <dbReference type="NCBI Taxonomy" id="472368"/>
    <lineage>
        <taxon>Eukaryota</taxon>
        <taxon>Viridiplantae</taxon>
        <taxon>Streptophyta</taxon>
        <taxon>Embryophyta</taxon>
        <taxon>Tracheophyta</taxon>
        <taxon>Spermatophyta</taxon>
        <taxon>Magnoliopsida</taxon>
        <taxon>eudicotyledons</taxon>
        <taxon>Gunneridae</taxon>
        <taxon>Pentapetalae</taxon>
        <taxon>asterids</taxon>
        <taxon>lamiids</taxon>
        <taxon>Lamiales</taxon>
        <taxon>Gesneriaceae</taxon>
        <taxon>Didymocarpoideae</taxon>
        <taxon>Trichosporeae</taxon>
        <taxon>Loxocarpinae</taxon>
        <taxon>Dorcoceras</taxon>
    </lineage>
</organism>
<protein>
    <submittedName>
        <fullName evidence="1">Kinesin-4-like</fullName>
    </submittedName>
</protein>
<gene>
    <name evidence="1" type="ORF">F511_31622</name>
</gene>
<evidence type="ECO:0000313" key="2">
    <source>
        <dbReference type="Proteomes" id="UP000250235"/>
    </source>
</evidence>
<evidence type="ECO:0000313" key="1">
    <source>
        <dbReference type="EMBL" id="KZV54884.1"/>
    </source>
</evidence>
<name>A0A2Z7D5H5_9LAMI</name>
<dbReference type="EMBL" id="KQ989076">
    <property type="protein sequence ID" value="KZV54884.1"/>
    <property type="molecule type" value="Genomic_DNA"/>
</dbReference>
<dbReference type="AlphaFoldDB" id="A0A2Z7D5H5"/>
<proteinExistence type="predicted"/>
<accession>A0A2Z7D5H5</accession>